<name>A0AAN6SYX1_9PEZI</name>
<evidence type="ECO:0000256" key="1">
    <source>
        <dbReference type="SAM" id="MobiDB-lite"/>
    </source>
</evidence>
<evidence type="ECO:0000313" key="3">
    <source>
        <dbReference type="Proteomes" id="UP001305647"/>
    </source>
</evidence>
<dbReference type="Proteomes" id="UP001305647">
    <property type="component" value="Unassembled WGS sequence"/>
</dbReference>
<dbReference type="EMBL" id="MU863665">
    <property type="protein sequence ID" value="KAK4097919.1"/>
    <property type="molecule type" value="Genomic_DNA"/>
</dbReference>
<feature type="region of interest" description="Disordered" evidence="1">
    <location>
        <begin position="1"/>
        <end position="23"/>
    </location>
</feature>
<dbReference type="AlphaFoldDB" id="A0AAN6SYX1"/>
<evidence type="ECO:0000313" key="2">
    <source>
        <dbReference type="EMBL" id="KAK4097919.1"/>
    </source>
</evidence>
<reference evidence="2" key="1">
    <citation type="journal article" date="2023" name="Mol. Phylogenet. Evol.">
        <title>Genome-scale phylogeny and comparative genomics of the fungal order Sordariales.</title>
        <authorList>
            <person name="Hensen N."/>
            <person name="Bonometti L."/>
            <person name="Westerberg I."/>
            <person name="Brannstrom I.O."/>
            <person name="Guillou S."/>
            <person name="Cros-Aarteil S."/>
            <person name="Calhoun S."/>
            <person name="Haridas S."/>
            <person name="Kuo A."/>
            <person name="Mondo S."/>
            <person name="Pangilinan J."/>
            <person name="Riley R."/>
            <person name="LaButti K."/>
            <person name="Andreopoulos B."/>
            <person name="Lipzen A."/>
            <person name="Chen C."/>
            <person name="Yan M."/>
            <person name="Daum C."/>
            <person name="Ng V."/>
            <person name="Clum A."/>
            <person name="Steindorff A."/>
            <person name="Ohm R.A."/>
            <person name="Martin F."/>
            <person name="Silar P."/>
            <person name="Natvig D.O."/>
            <person name="Lalanne C."/>
            <person name="Gautier V."/>
            <person name="Ament-Velasquez S.L."/>
            <person name="Kruys A."/>
            <person name="Hutchinson M.I."/>
            <person name="Powell A.J."/>
            <person name="Barry K."/>
            <person name="Miller A.N."/>
            <person name="Grigoriev I.V."/>
            <person name="Debuchy R."/>
            <person name="Gladieux P."/>
            <person name="Hiltunen Thoren M."/>
            <person name="Johannesson H."/>
        </authorList>
    </citation>
    <scope>NUCLEOTIDE SEQUENCE</scope>
    <source>
        <strain evidence="2">CBS 757.83</strain>
    </source>
</reference>
<sequence>MNQQWRARHRKDTAQGTASDFPIPVTANKYPNNHYPALVGGSEPPVILVVKASTPGATSRYASLPLCMASRDIFVASKHHSSPRRIRIRPSACTDCGNVRLQVPAIPVYWRAEWIFTCPTSPRITFITRPVLRVLTSALRMGQLSQASLAVFEECHSVSGSTWGALLPCGPGVQPSASHLSVSGIRLAGSSSMLLCSSASLITLVGVSNQSMERGRRQPAAISQGRIQTLALSQHGLT</sequence>
<keyword evidence="3" id="KW-1185">Reference proteome</keyword>
<comment type="caution">
    <text evidence="2">The sequence shown here is derived from an EMBL/GenBank/DDBJ whole genome shotgun (WGS) entry which is preliminary data.</text>
</comment>
<proteinExistence type="predicted"/>
<accession>A0AAN6SYX1</accession>
<gene>
    <name evidence="2" type="ORF">N658DRAFT_256196</name>
</gene>
<reference evidence="2" key="2">
    <citation type="submission" date="2023-05" db="EMBL/GenBank/DDBJ databases">
        <authorList>
            <consortium name="Lawrence Berkeley National Laboratory"/>
            <person name="Steindorff A."/>
            <person name="Hensen N."/>
            <person name="Bonometti L."/>
            <person name="Westerberg I."/>
            <person name="Brannstrom I.O."/>
            <person name="Guillou S."/>
            <person name="Cros-Aarteil S."/>
            <person name="Calhoun S."/>
            <person name="Haridas S."/>
            <person name="Kuo A."/>
            <person name="Mondo S."/>
            <person name="Pangilinan J."/>
            <person name="Riley R."/>
            <person name="Labutti K."/>
            <person name="Andreopoulos B."/>
            <person name="Lipzen A."/>
            <person name="Chen C."/>
            <person name="Yanf M."/>
            <person name="Daum C."/>
            <person name="Ng V."/>
            <person name="Clum A."/>
            <person name="Ohm R."/>
            <person name="Martin F."/>
            <person name="Silar P."/>
            <person name="Natvig D."/>
            <person name="Lalanne C."/>
            <person name="Gautier V."/>
            <person name="Ament-Velasquez S.L."/>
            <person name="Kruys A."/>
            <person name="Hutchinson M.I."/>
            <person name="Powell A.J."/>
            <person name="Barry K."/>
            <person name="Miller A.N."/>
            <person name="Grigoriev I.V."/>
            <person name="Debuchy R."/>
            <person name="Gladieux P."/>
            <person name="Thoren M.H."/>
            <person name="Johannesson H."/>
        </authorList>
    </citation>
    <scope>NUCLEOTIDE SEQUENCE</scope>
    <source>
        <strain evidence="2">CBS 757.83</strain>
    </source>
</reference>
<protein>
    <submittedName>
        <fullName evidence="2">Uncharacterized protein</fullName>
    </submittedName>
</protein>
<organism evidence="2 3">
    <name type="scientific">Parathielavia hyrcaniae</name>
    <dbReference type="NCBI Taxonomy" id="113614"/>
    <lineage>
        <taxon>Eukaryota</taxon>
        <taxon>Fungi</taxon>
        <taxon>Dikarya</taxon>
        <taxon>Ascomycota</taxon>
        <taxon>Pezizomycotina</taxon>
        <taxon>Sordariomycetes</taxon>
        <taxon>Sordariomycetidae</taxon>
        <taxon>Sordariales</taxon>
        <taxon>Chaetomiaceae</taxon>
        <taxon>Parathielavia</taxon>
    </lineage>
</organism>
<feature type="compositionally biased region" description="Basic residues" evidence="1">
    <location>
        <begin position="1"/>
        <end position="11"/>
    </location>
</feature>